<dbReference type="InterPro" id="IPR017930">
    <property type="entry name" value="Myb_dom"/>
</dbReference>
<feature type="domain" description="HTH myb-type" evidence="7">
    <location>
        <begin position="35"/>
        <end position="90"/>
    </location>
</feature>
<keyword evidence="4" id="KW-0539">Nucleus</keyword>
<evidence type="ECO:0000256" key="3">
    <source>
        <dbReference type="ARBA" id="ARBA00023163"/>
    </source>
</evidence>
<dbReference type="InterPro" id="IPR001005">
    <property type="entry name" value="SANT/Myb"/>
</dbReference>
<dbReference type="Proteomes" id="UP000693981">
    <property type="component" value="Unassembled WGS sequence"/>
</dbReference>
<gene>
    <name evidence="8" type="ORF">PHYBOEH_009986</name>
</gene>
<dbReference type="PANTHER" id="PTHR12802:SF155">
    <property type="entry name" value="DEUBIQUITINASE MYSM1"/>
    <property type="match status" value="1"/>
</dbReference>
<sequence>MTITVSTRLQLFGETDAQVIRLSQARHAPAARATTATHRTGIWTQEEHQRFLEGLDLYPTGPWNSVAHHVGTRTRRQVMTHAQKYRQRLQRRANRPPASALALEAPRGFDSTPTTTEVCPQVIAVVVSPMSPAATSEMQLDLEAVALSLPDVLVHDNTAVCDADVLCVQSPPIDLDYGFFNLLSTAPMFDNWEMAPPSVDLEPLEF</sequence>
<dbReference type="GO" id="GO:0003677">
    <property type="term" value="F:DNA binding"/>
    <property type="evidence" value="ECO:0007669"/>
    <property type="project" value="UniProtKB-KW"/>
</dbReference>
<dbReference type="PROSITE" id="PS50090">
    <property type="entry name" value="MYB_LIKE"/>
    <property type="match status" value="1"/>
</dbReference>
<evidence type="ECO:0000313" key="8">
    <source>
        <dbReference type="EMBL" id="KAG7398993.1"/>
    </source>
</evidence>
<feature type="domain" description="SANT" evidence="6">
    <location>
        <begin position="38"/>
        <end position="90"/>
    </location>
</feature>
<name>A0A8T1X4L3_9STRA</name>
<dbReference type="AlphaFoldDB" id="A0A8T1X4L3"/>
<dbReference type="PROSITE" id="PS51294">
    <property type="entry name" value="HTH_MYB"/>
    <property type="match status" value="1"/>
</dbReference>
<reference evidence="8" key="1">
    <citation type="submission" date="2021-02" db="EMBL/GenBank/DDBJ databases">
        <authorList>
            <person name="Palmer J.M."/>
        </authorList>
    </citation>
    <scope>NUCLEOTIDE SEQUENCE</scope>
    <source>
        <strain evidence="8">SCRP23</strain>
    </source>
</reference>
<dbReference type="NCBIfam" id="TIGR01557">
    <property type="entry name" value="myb_SHAQKYF"/>
    <property type="match status" value="1"/>
</dbReference>
<evidence type="ECO:0000259" key="5">
    <source>
        <dbReference type="PROSITE" id="PS50090"/>
    </source>
</evidence>
<feature type="domain" description="Myb-like" evidence="5">
    <location>
        <begin position="35"/>
        <end position="86"/>
    </location>
</feature>
<keyword evidence="3" id="KW-0804">Transcription</keyword>
<proteinExistence type="predicted"/>
<evidence type="ECO:0000259" key="6">
    <source>
        <dbReference type="PROSITE" id="PS51293"/>
    </source>
</evidence>
<evidence type="ECO:0000313" key="9">
    <source>
        <dbReference type="Proteomes" id="UP000693981"/>
    </source>
</evidence>
<dbReference type="Pfam" id="PF00249">
    <property type="entry name" value="Myb_DNA-binding"/>
    <property type="match status" value="1"/>
</dbReference>
<keyword evidence="9" id="KW-1185">Reference proteome</keyword>
<evidence type="ECO:0000259" key="7">
    <source>
        <dbReference type="PROSITE" id="PS51294"/>
    </source>
</evidence>
<comment type="caution">
    <text evidence="8">The sequence shown here is derived from an EMBL/GenBank/DDBJ whole genome shotgun (WGS) entry which is preliminary data.</text>
</comment>
<dbReference type="CDD" id="cd00167">
    <property type="entry name" value="SANT"/>
    <property type="match status" value="1"/>
</dbReference>
<dbReference type="EMBL" id="JAGDFL010000066">
    <property type="protein sequence ID" value="KAG7398993.1"/>
    <property type="molecule type" value="Genomic_DNA"/>
</dbReference>
<dbReference type="PANTHER" id="PTHR12802">
    <property type="entry name" value="SWI/SNF COMPLEX-RELATED"/>
    <property type="match status" value="1"/>
</dbReference>
<dbReference type="SMART" id="SM00717">
    <property type="entry name" value="SANT"/>
    <property type="match status" value="1"/>
</dbReference>
<keyword evidence="1" id="KW-0805">Transcription regulation</keyword>
<accession>A0A8T1X4L3</accession>
<organism evidence="8 9">
    <name type="scientific">Phytophthora boehmeriae</name>
    <dbReference type="NCBI Taxonomy" id="109152"/>
    <lineage>
        <taxon>Eukaryota</taxon>
        <taxon>Sar</taxon>
        <taxon>Stramenopiles</taxon>
        <taxon>Oomycota</taxon>
        <taxon>Peronosporomycetes</taxon>
        <taxon>Peronosporales</taxon>
        <taxon>Peronosporaceae</taxon>
        <taxon>Phytophthora</taxon>
    </lineage>
</organism>
<evidence type="ECO:0000256" key="2">
    <source>
        <dbReference type="ARBA" id="ARBA00023125"/>
    </source>
</evidence>
<dbReference type="InterPro" id="IPR017884">
    <property type="entry name" value="SANT_dom"/>
</dbReference>
<keyword evidence="2" id="KW-0238">DNA-binding</keyword>
<evidence type="ECO:0008006" key="10">
    <source>
        <dbReference type="Google" id="ProtNLM"/>
    </source>
</evidence>
<dbReference type="InterPro" id="IPR006447">
    <property type="entry name" value="Myb_dom_plants"/>
</dbReference>
<protein>
    <recommendedName>
        <fullName evidence="10">Myb-like DNA-binding protein</fullName>
    </recommendedName>
</protein>
<evidence type="ECO:0000256" key="1">
    <source>
        <dbReference type="ARBA" id="ARBA00023015"/>
    </source>
</evidence>
<dbReference type="PROSITE" id="PS51293">
    <property type="entry name" value="SANT"/>
    <property type="match status" value="1"/>
</dbReference>
<dbReference type="OrthoDB" id="91504at2759"/>
<evidence type="ECO:0000256" key="4">
    <source>
        <dbReference type="ARBA" id="ARBA00023242"/>
    </source>
</evidence>